<reference evidence="2 3" key="1">
    <citation type="journal article" date="2019" name="Sci. Rep.">
        <title>Orb-weaving spider Araneus ventricosus genome elucidates the spidroin gene catalogue.</title>
        <authorList>
            <person name="Kono N."/>
            <person name="Nakamura H."/>
            <person name="Ohtoshi R."/>
            <person name="Moran D.A.P."/>
            <person name="Shinohara A."/>
            <person name="Yoshida Y."/>
            <person name="Fujiwara M."/>
            <person name="Mori M."/>
            <person name="Tomita M."/>
            <person name="Arakawa K."/>
        </authorList>
    </citation>
    <scope>NUCLEOTIDE SEQUENCE [LARGE SCALE GENOMIC DNA]</scope>
</reference>
<name>A0A4Y2MRG7_ARAVE</name>
<evidence type="ECO:0000313" key="2">
    <source>
        <dbReference type="EMBL" id="GBN28960.1"/>
    </source>
</evidence>
<feature type="non-terminal residue" evidence="2">
    <location>
        <position position="1"/>
    </location>
</feature>
<accession>A0A4Y2MRG7</accession>
<evidence type="ECO:0000256" key="1">
    <source>
        <dbReference type="SAM" id="MobiDB-lite"/>
    </source>
</evidence>
<organism evidence="2 3">
    <name type="scientific">Araneus ventricosus</name>
    <name type="common">Orbweaver spider</name>
    <name type="synonym">Epeira ventricosa</name>
    <dbReference type="NCBI Taxonomy" id="182803"/>
    <lineage>
        <taxon>Eukaryota</taxon>
        <taxon>Metazoa</taxon>
        <taxon>Ecdysozoa</taxon>
        <taxon>Arthropoda</taxon>
        <taxon>Chelicerata</taxon>
        <taxon>Arachnida</taxon>
        <taxon>Araneae</taxon>
        <taxon>Araneomorphae</taxon>
        <taxon>Entelegynae</taxon>
        <taxon>Araneoidea</taxon>
        <taxon>Araneidae</taxon>
        <taxon>Araneus</taxon>
    </lineage>
</organism>
<comment type="caution">
    <text evidence="2">The sequence shown here is derived from an EMBL/GenBank/DDBJ whole genome shotgun (WGS) entry which is preliminary data.</text>
</comment>
<feature type="region of interest" description="Disordered" evidence="1">
    <location>
        <begin position="38"/>
        <end position="90"/>
    </location>
</feature>
<keyword evidence="3" id="KW-1185">Reference proteome</keyword>
<dbReference type="Proteomes" id="UP000499080">
    <property type="component" value="Unassembled WGS sequence"/>
</dbReference>
<dbReference type="AlphaFoldDB" id="A0A4Y2MRG7"/>
<proteinExistence type="predicted"/>
<protein>
    <submittedName>
        <fullName evidence="2">Uncharacterized protein</fullName>
    </submittedName>
</protein>
<feature type="compositionally biased region" description="Basic and acidic residues" evidence="1">
    <location>
        <begin position="76"/>
        <end position="90"/>
    </location>
</feature>
<dbReference type="EMBL" id="BGPR01007715">
    <property type="protein sequence ID" value="GBN28960.1"/>
    <property type="molecule type" value="Genomic_DNA"/>
</dbReference>
<sequence>VDECYSDITTLPNGDDWTSFPEFAPFLDCVQDLGYKCKSRGSSESSESGSSGSSESGSSGSSESRKSRSIGSSESRSNESSKSRSSEHNK</sequence>
<feature type="compositionally biased region" description="Low complexity" evidence="1">
    <location>
        <begin position="40"/>
        <end position="62"/>
    </location>
</feature>
<gene>
    <name evidence="2" type="ORF">AVEN_166493_1</name>
</gene>
<evidence type="ECO:0000313" key="3">
    <source>
        <dbReference type="Proteomes" id="UP000499080"/>
    </source>
</evidence>